<dbReference type="GO" id="GO:0005737">
    <property type="term" value="C:cytoplasm"/>
    <property type="evidence" value="ECO:0007669"/>
    <property type="project" value="TreeGrafter"/>
</dbReference>
<dbReference type="Proteomes" id="UP000077266">
    <property type="component" value="Unassembled WGS sequence"/>
</dbReference>
<dbReference type="AlphaFoldDB" id="A0A165PAV0"/>
<evidence type="ECO:0000256" key="6">
    <source>
        <dbReference type="PIRSR" id="PIRSR601019-2"/>
    </source>
</evidence>
<dbReference type="FunFam" id="3.40.50.300:FF:000692">
    <property type="entry name" value="Guanine nucleotide-binding protein subunit alpha"/>
    <property type="match status" value="1"/>
</dbReference>
<evidence type="ECO:0000256" key="7">
    <source>
        <dbReference type="SAM" id="MobiDB-lite"/>
    </source>
</evidence>
<feature type="binding site" evidence="6">
    <location>
        <position position="269"/>
    </location>
    <ligand>
        <name>Mg(2+)</name>
        <dbReference type="ChEBI" id="CHEBI:18420"/>
    </ligand>
</feature>
<dbReference type="SUPFAM" id="SSF47895">
    <property type="entry name" value="Transducin (alpha subunit), insertion domain"/>
    <property type="match status" value="1"/>
</dbReference>
<dbReference type="SMART" id="SM00275">
    <property type="entry name" value="G_alpha"/>
    <property type="match status" value="1"/>
</dbReference>
<dbReference type="GO" id="GO:0031683">
    <property type="term" value="F:G-protein beta/gamma-subunit complex binding"/>
    <property type="evidence" value="ECO:0007669"/>
    <property type="project" value="InterPro"/>
</dbReference>
<dbReference type="STRING" id="1314781.A0A165PAV0"/>
<dbReference type="InParanoid" id="A0A165PAV0"/>
<keyword evidence="6" id="KW-0460">Magnesium</keyword>
<gene>
    <name evidence="8" type="ORF">EXIGLDRAFT_638099</name>
</gene>
<feature type="binding site" evidence="6">
    <location>
        <position position="77"/>
    </location>
    <ligand>
        <name>Mg(2+)</name>
        <dbReference type="ChEBI" id="CHEBI:18420"/>
    </ligand>
</feature>
<dbReference type="GO" id="GO:0046872">
    <property type="term" value="F:metal ion binding"/>
    <property type="evidence" value="ECO:0007669"/>
    <property type="project" value="UniProtKB-KW"/>
</dbReference>
<dbReference type="GO" id="GO:0003924">
    <property type="term" value="F:GTPase activity"/>
    <property type="evidence" value="ECO:0007669"/>
    <property type="project" value="InterPro"/>
</dbReference>
<dbReference type="CDD" id="cd00066">
    <property type="entry name" value="G-alpha"/>
    <property type="match status" value="1"/>
</dbReference>
<evidence type="ECO:0000256" key="5">
    <source>
        <dbReference type="PIRSR" id="PIRSR601019-1"/>
    </source>
</evidence>
<feature type="binding site" evidence="5">
    <location>
        <begin position="361"/>
        <end position="364"/>
    </location>
    <ligand>
        <name>GTP</name>
        <dbReference type="ChEBI" id="CHEBI:37565"/>
    </ligand>
</feature>
<reference evidence="8 9" key="1">
    <citation type="journal article" date="2016" name="Mol. Biol. Evol.">
        <title>Comparative Genomics of Early-Diverging Mushroom-Forming Fungi Provides Insights into the Origins of Lignocellulose Decay Capabilities.</title>
        <authorList>
            <person name="Nagy L.G."/>
            <person name="Riley R."/>
            <person name="Tritt A."/>
            <person name="Adam C."/>
            <person name="Daum C."/>
            <person name="Floudas D."/>
            <person name="Sun H."/>
            <person name="Yadav J.S."/>
            <person name="Pangilinan J."/>
            <person name="Larsson K.H."/>
            <person name="Matsuura K."/>
            <person name="Barry K."/>
            <person name="Labutti K."/>
            <person name="Kuo R."/>
            <person name="Ohm R.A."/>
            <person name="Bhattacharya S.S."/>
            <person name="Shirouzu T."/>
            <person name="Yoshinaga Y."/>
            <person name="Martin F.M."/>
            <person name="Grigoriev I.V."/>
            <person name="Hibbett D.S."/>
        </authorList>
    </citation>
    <scope>NUCLEOTIDE SEQUENCE [LARGE SCALE GENOMIC DNA]</scope>
    <source>
        <strain evidence="8 9">HHB12029</strain>
    </source>
</reference>
<dbReference type="PRINTS" id="PR00318">
    <property type="entry name" value="GPROTEINA"/>
</dbReference>
<dbReference type="OrthoDB" id="5817230at2759"/>
<dbReference type="Gene3D" id="3.40.50.300">
    <property type="entry name" value="P-loop containing nucleotide triphosphate hydrolases"/>
    <property type="match status" value="2"/>
</dbReference>
<name>A0A165PAV0_EXIGL</name>
<dbReference type="InterPro" id="IPR011025">
    <property type="entry name" value="GproteinA_insert"/>
</dbReference>
<evidence type="ECO:0000256" key="4">
    <source>
        <dbReference type="ARBA" id="ARBA00023224"/>
    </source>
</evidence>
<organism evidence="8 9">
    <name type="scientific">Exidia glandulosa HHB12029</name>
    <dbReference type="NCBI Taxonomy" id="1314781"/>
    <lineage>
        <taxon>Eukaryota</taxon>
        <taxon>Fungi</taxon>
        <taxon>Dikarya</taxon>
        <taxon>Basidiomycota</taxon>
        <taxon>Agaricomycotina</taxon>
        <taxon>Agaricomycetes</taxon>
        <taxon>Auriculariales</taxon>
        <taxon>Exidiaceae</taxon>
        <taxon>Exidia</taxon>
    </lineage>
</organism>
<feature type="binding site" evidence="5">
    <location>
        <begin position="238"/>
        <end position="239"/>
    </location>
    <ligand>
        <name>GTP</name>
        <dbReference type="ChEBI" id="CHEBI:37565"/>
    </ligand>
</feature>
<feature type="region of interest" description="Disordered" evidence="7">
    <location>
        <begin position="1"/>
        <end position="28"/>
    </location>
</feature>
<dbReference type="GO" id="GO:0001664">
    <property type="term" value="F:G protein-coupled receptor binding"/>
    <property type="evidence" value="ECO:0007669"/>
    <property type="project" value="TreeGrafter"/>
</dbReference>
<feature type="binding site" evidence="5">
    <location>
        <begin position="263"/>
        <end position="269"/>
    </location>
    <ligand>
        <name>GTP</name>
        <dbReference type="ChEBI" id="CHEBI:37565"/>
    </ligand>
</feature>
<dbReference type="SUPFAM" id="SSF52540">
    <property type="entry name" value="P-loop containing nucleoside triphosphate hydrolases"/>
    <property type="match status" value="1"/>
</dbReference>
<keyword evidence="4" id="KW-0807">Transducer</keyword>
<keyword evidence="1 6" id="KW-0479">Metal-binding</keyword>
<protein>
    <submittedName>
        <fullName evidence="8">Guanine nucleotide binding protein, alpha subunit</fullName>
    </submittedName>
</protein>
<proteinExistence type="predicted"/>
<dbReference type="GO" id="GO:0005834">
    <property type="term" value="C:heterotrimeric G-protein complex"/>
    <property type="evidence" value="ECO:0007669"/>
    <property type="project" value="TreeGrafter"/>
</dbReference>
<evidence type="ECO:0000256" key="2">
    <source>
        <dbReference type="ARBA" id="ARBA00022741"/>
    </source>
</evidence>
<dbReference type="GO" id="GO:0007188">
    <property type="term" value="P:adenylate cyclase-modulating G protein-coupled receptor signaling pathway"/>
    <property type="evidence" value="ECO:0007669"/>
    <property type="project" value="TreeGrafter"/>
</dbReference>
<evidence type="ECO:0000313" key="8">
    <source>
        <dbReference type="EMBL" id="KZW01907.1"/>
    </source>
</evidence>
<evidence type="ECO:0000256" key="1">
    <source>
        <dbReference type="ARBA" id="ARBA00022723"/>
    </source>
</evidence>
<accession>A0A165PAV0</accession>
<dbReference type="Pfam" id="PF00503">
    <property type="entry name" value="G-alpha"/>
    <property type="match status" value="1"/>
</dbReference>
<evidence type="ECO:0000313" key="9">
    <source>
        <dbReference type="Proteomes" id="UP000077266"/>
    </source>
</evidence>
<dbReference type="PANTHER" id="PTHR10218">
    <property type="entry name" value="GTP-BINDING PROTEIN ALPHA SUBUNIT"/>
    <property type="match status" value="1"/>
</dbReference>
<sequence length="450" mass="50898">MLRHDVLEDPLTAALQPPLDETPEEKTKRLKREIKAKRVSDGIDVALRAERDELKRRRAQRPEVKLLLLGQASSGKSTLLKQFQLYYAPDMVDAQRSSWRPVVYFNIIKAIAGILDALEQVAYFDSHPELAQLRMTLLPLADLEPALAVQISGGVYVTGTGTSSPYGQDAYVRPGWQTLAKGKMKSSRTTGDSAYSSHIPAAEETAAWRIAACKDDIHALWLHPAVQALSKKQLQLEDSAAFFLESIQRIAWPDYVPSVDDVLHVRLQTLGVTEHQFEVSLLGKNVNLCLYDVGGARGHRPKWVPYFDSAHAIIFLAPLSAYDQYLEEDRRTNRIDDSLQLWTEICKNQVLKNLHLVLFLNKTDVLKAKLAAGIKVKKYITSFGDRPNEYTEVSQYFRAHFLQVHRRNVTGRRVLYTHFTSVIDTKATQTIIVNVADSIMRDYFAEARLV</sequence>
<dbReference type="EMBL" id="KV425891">
    <property type="protein sequence ID" value="KZW01907.1"/>
    <property type="molecule type" value="Genomic_DNA"/>
</dbReference>
<dbReference type="InterPro" id="IPR001019">
    <property type="entry name" value="Gprotein_alpha_su"/>
</dbReference>
<dbReference type="PANTHER" id="PTHR10218:SF360">
    <property type="entry name" value="GUANINE NUCLEOTIDE-BINDING PROTEIN SUBUNIT ALPHA HOMOLOG"/>
    <property type="match status" value="1"/>
</dbReference>
<keyword evidence="2 5" id="KW-0547">Nucleotide-binding</keyword>
<evidence type="ECO:0000256" key="3">
    <source>
        <dbReference type="ARBA" id="ARBA00023134"/>
    </source>
</evidence>
<dbReference type="GO" id="GO:0005525">
    <property type="term" value="F:GTP binding"/>
    <property type="evidence" value="ECO:0007669"/>
    <property type="project" value="UniProtKB-KW"/>
</dbReference>
<dbReference type="Gene3D" id="1.10.400.10">
    <property type="entry name" value="GI Alpha 1, domain 2-like"/>
    <property type="match status" value="1"/>
</dbReference>
<dbReference type="PROSITE" id="PS51882">
    <property type="entry name" value="G_ALPHA"/>
    <property type="match status" value="1"/>
</dbReference>
<keyword evidence="9" id="KW-1185">Reference proteome</keyword>
<dbReference type="InterPro" id="IPR027417">
    <property type="entry name" value="P-loop_NTPase"/>
</dbReference>
<keyword evidence="3 5" id="KW-0342">GTP-binding</keyword>